<feature type="transmembrane region" description="Helical" evidence="8">
    <location>
        <begin position="37"/>
        <end position="56"/>
    </location>
</feature>
<evidence type="ECO:0000256" key="2">
    <source>
        <dbReference type="ARBA" id="ARBA00005346"/>
    </source>
</evidence>
<keyword evidence="4 7" id="KW-0812">Transmembrane</keyword>
<dbReference type="Pfam" id="PF00662">
    <property type="entry name" value="Proton_antipo_N"/>
    <property type="match status" value="1"/>
</dbReference>
<evidence type="ECO:0000256" key="1">
    <source>
        <dbReference type="ARBA" id="ARBA00004651"/>
    </source>
</evidence>
<comment type="caution">
    <text evidence="11">The sequence shown here is derived from an EMBL/GenBank/DDBJ whole genome shotgun (WGS) entry which is preliminary data.</text>
</comment>
<evidence type="ECO:0000259" key="9">
    <source>
        <dbReference type="Pfam" id="PF00361"/>
    </source>
</evidence>
<dbReference type="InterPro" id="IPR001750">
    <property type="entry name" value="ND/Mrp_TM"/>
</dbReference>
<keyword evidence="3" id="KW-1003">Cell membrane</keyword>
<dbReference type="PANTHER" id="PTHR42703:SF1">
    <property type="entry name" value="NA(+)_H(+) ANTIPORTER SUBUNIT D1"/>
    <property type="match status" value="1"/>
</dbReference>
<dbReference type="RefSeq" id="WP_095616031.1">
    <property type="nucleotide sequence ID" value="NZ_NSKD01000001.1"/>
</dbReference>
<dbReference type="Pfam" id="PF00361">
    <property type="entry name" value="Proton_antipo_M"/>
    <property type="match status" value="1"/>
</dbReference>
<feature type="transmembrane region" description="Helical" evidence="8">
    <location>
        <begin position="6"/>
        <end position="25"/>
    </location>
</feature>
<feature type="transmembrane region" description="Helical" evidence="8">
    <location>
        <begin position="207"/>
        <end position="229"/>
    </location>
</feature>
<feature type="transmembrane region" description="Helical" evidence="8">
    <location>
        <begin position="460"/>
        <end position="483"/>
    </location>
</feature>
<evidence type="ECO:0000259" key="10">
    <source>
        <dbReference type="Pfam" id="PF00662"/>
    </source>
</evidence>
<keyword evidence="5 8" id="KW-1133">Transmembrane helix</keyword>
<feature type="transmembrane region" description="Helical" evidence="8">
    <location>
        <begin position="315"/>
        <end position="338"/>
    </location>
</feature>
<sequence>MMGQGLLPMLTLGTSLVAAVFIFALREHQHRLRTTVNLAAALLKLTLVVIMGWGVAQGEVYELRWVFRSGLDIVLRADQLSIVFAGLSSMLWLCTTIFAIGYLEGSPGRSRFFGFFSFCVASTMGVALAGNLFTFLIFYEILTLATYPLVVHRGTRAALNAGRTYVTYALAGGAALMVGVVWLHTLAGTEDFQPGGYLLENARTQPVALTGIFVLLVAGLGVKAALMPFHSWLPAAMVAPAPVSALLHAVAVVKAGAFGLIRVIHDLYGPEAVQYLGVGGPLAVLAGITILYGSLRALQQQDLKRRLAFSTVSQVSYITLGAALLGPAAFIGAIVHLIHQGIMKITLFFCAGNYAETRGIHRIDELDGMGRFMPLTSAAFSVAALGMIGVPPLAGFISKWWLGLGGLGAGQGAWVVPVLVASTLLNAAYFLPIINRLWFLEPGGATVGGRSPWQQEAHAWLLWPALFTGVLVILAGILASMPFSPLVWAQFMVREVYGL</sequence>
<evidence type="ECO:0000313" key="11">
    <source>
        <dbReference type="EMBL" id="PAU81931.1"/>
    </source>
</evidence>
<keyword evidence="12" id="KW-1185">Reference proteome</keyword>
<dbReference type="OrthoDB" id="9811798at2"/>
<evidence type="ECO:0000256" key="4">
    <source>
        <dbReference type="ARBA" id="ARBA00022692"/>
    </source>
</evidence>
<organism evidence="11 12">
    <name type="scientific">Halovibrio salipaludis</name>
    <dbReference type="NCBI Taxonomy" id="2032626"/>
    <lineage>
        <taxon>Bacteria</taxon>
        <taxon>Pseudomonadati</taxon>
        <taxon>Pseudomonadota</taxon>
        <taxon>Gammaproteobacteria</taxon>
        <taxon>Oceanospirillales</taxon>
        <taxon>Halomonadaceae</taxon>
        <taxon>Halovibrio</taxon>
    </lineage>
</organism>
<dbReference type="InterPro" id="IPR001516">
    <property type="entry name" value="Proton_antipo_N"/>
</dbReference>
<feature type="transmembrane region" description="Helical" evidence="8">
    <location>
        <begin position="241"/>
        <end position="261"/>
    </location>
</feature>
<comment type="similarity">
    <text evidence="2">Belongs to the CPA3 antiporters (TC 2.A.63) subunit D family.</text>
</comment>
<evidence type="ECO:0000256" key="5">
    <source>
        <dbReference type="ARBA" id="ARBA00022989"/>
    </source>
</evidence>
<dbReference type="PRINTS" id="PR01434">
    <property type="entry name" value="NADHDHGNASE5"/>
</dbReference>
<feature type="transmembrane region" description="Helical" evidence="8">
    <location>
        <begin position="414"/>
        <end position="439"/>
    </location>
</feature>
<feature type="domain" description="NADH-Ubiquinone oxidoreductase (complex I) chain 5 N-terminal" evidence="10">
    <location>
        <begin position="71"/>
        <end position="113"/>
    </location>
</feature>
<comment type="subcellular location">
    <subcellularLocation>
        <location evidence="1">Cell membrane</location>
        <topology evidence="1">Multi-pass membrane protein</topology>
    </subcellularLocation>
    <subcellularLocation>
        <location evidence="7">Membrane</location>
        <topology evidence="7">Multi-pass membrane protein</topology>
    </subcellularLocation>
</comment>
<evidence type="ECO:0000256" key="3">
    <source>
        <dbReference type="ARBA" id="ARBA00022475"/>
    </source>
</evidence>
<gene>
    <name evidence="11" type="ORF">CK501_01910</name>
</gene>
<reference evidence="11 12" key="1">
    <citation type="submission" date="2017-08" db="EMBL/GenBank/DDBJ databases">
        <title>Halovibrio sewagensis sp. nov., isolated from wastewater of high salinity.</title>
        <authorList>
            <person name="Dong X."/>
            <person name="Zhang G."/>
        </authorList>
    </citation>
    <scope>NUCLEOTIDE SEQUENCE [LARGE SCALE GENOMIC DNA]</scope>
    <source>
        <strain evidence="11 12">YL5-2</strain>
    </source>
</reference>
<feature type="domain" description="NADH:quinone oxidoreductase/Mrp antiporter transmembrane" evidence="9">
    <location>
        <begin position="129"/>
        <end position="421"/>
    </location>
</feature>
<evidence type="ECO:0000313" key="12">
    <source>
        <dbReference type="Proteomes" id="UP000218896"/>
    </source>
</evidence>
<proteinExistence type="inferred from homology"/>
<feature type="transmembrane region" description="Helical" evidence="8">
    <location>
        <begin position="80"/>
        <end position="103"/>
    </location>
</feature>
<feature type="transmembrane region" description="Helical" evidence="8">
    <location>
        <begin position="115"/>
        <end position="139"/>
    </location>
</feature>
<dbReference type="AlphaFoldDB" id="A0A2A2F8T4"/>
<feature type="transmembrane region" description="Helical" evidence="8">
    <location>
        <begin position="372"/>
        <end position="394"/>
    </location>
</feature>
<dbReference type="PANTHER" id="PTHR42703">
    <property type="entry name" value="NADH DEHYDROGENASE"/>
    <property type="match status" value="1"/>
</dbReference>
<name>A0A2A2F8T4_9GAMM</name>
<protein>
    <submittedName>
        <fullName evidence="11">Proton-conducting membrane transporter</fullName>
    </submittedName>
</protein>
<evidence type="ECO:0000256" key="7">
    <source>
        <dbReference type="RuleBase" id="RU000320"/>
    </source>
</evidence>
<feature type="transmembrane region" description="Helical" evidence="8">
    <location>
        <begin position="165"/>
        <end position="186"/>
    </location>
</feature>
<evidence type="ECO:0000256" key="8">
    <source>
        <dbReference type="SAM" id="Phobius"/>
    </source>
</evidence>
<dbReference type="GO" id="GO:0005886">
    <property type="term" value="C:plasma membrane"/>
    <property type="evidence" value="ECO:0007669"/>
    <property type="project" value="UniProtKB-SubCell"/>
</dbReference>
<dbReference type="EMBL" id="NSKD01000001">
    <property type="protein sequence ID" value="PAU81931.1"/>
    <property type="molecule type" value="Genomic_DNA"/>
</dbReference>
<evidence type="ECO:0000256" key="6">
    <source>
        <dbReference type="ARBA" id="ARBA00023136"/>
    </source>
</evidence>
<feature type="transmembrane region" description="Helical" evidence="8">
    <location>
        <begin position="273"/>
        <end position="295"/>
    </location>
</feature>
<accession>A0A2A2F8T4</accession>
<dbReference type="InterPro" id="IPR050586">
    <property type="entry name" value="CPA3_Na-H_Antiporter_D"/>
</dbReference>
<dbReference type="Proteomes" id="UP000218896">
    <property type="component" value="Unassembled WGS sequence"/>
</dbReference>
<keyword evidence="6 8" id="KW-0472">Membrane</keyword>